<name>A0ABV9FRA0_9NOCA</name>
<organism evidence="3 4">
    <name type="scientific">Rhodococcus kronopolitis</name>
    <dbReference type="NCBI Taxonomy" id="1460226"/>
    <lineage>
        <taxon>Bacteria</taxon>
        <taxon>Bacillati</taxon>
        <taxon>Actinomycetota</taxon>
        <taxon>Actinomycetes</taxon>
        <taxon>Mycobacteriales</taxon>
        <taxon>Nocardiaceae</taxon>
        <taxon>Rhodococcus</taxon>
    </lineage>
</organism>
<feature type="transmembrane region" description="Helical" evidence="2">
    <location>
        <begin position="133"/>
        <end position="154"/>
    </location>
</feature>
<proteinExistence type="predicted"/>
<reference evidence="4" key="1">
    <citation type="journal article" date="2019" name="Int. J. Syst. Evol. Microbiol.">
        <title>The Global Catalogue of Microorganisms (GCM) 10K type strain sequencing project: providing services to taxonomists for standard genome sequencing and annotation.</title>
        <authorList>
            <consortium name="The Broad Institute Genomics Platform"/>
            <consortium name="The Broad Institute Genome Sequencing Center for Infectious Disease"/>
            <person name="Wu L."/>
            <person name="Ma J."/>
        </authorList>
    </citation>
    <scope>NUCLEOTIDE SEQUENCE [LARGE SCALE GENOMIC DNA]</scope>
    <source>
        <strain evidence="4">CCUG 54520</strain>
    </source>
</reference>
<feature type="transmembrane region" description="Helical" evidence="2">
    <location>
        <begin position="174"/>
        <end position="193"/>
    </location>
</feature>
<dbReference type="EMBL" id="JBHSFO010000003">
    <property type="protein sequence ID" value="MFC4603769.1"/>
    <property type="molecule type" value="Genomic_DNA"/>
</dbReference>
<protein>
    <submittedName>
        <fullName evidence="3">CbtA family protein</fullName>
    </submittedName>
</protein>
<feature type="transmembrane region" description="Helical" evidence="2">
    <location>
        <begin position="12"/>
        <end position="32"/>
    </location>
</feature>
<dbReference type="Pfam" id="PF09490">
    <property type="entry name" value="CbtA"/>
    <property type="match status" value="1"/>
</dbReference>
<comment type="caution">
    <text evidence="3">The sequence shown here is derived from an EMBL/GenBank/DDBJ whole genome shotgun (WGS) entry which is preliminary data.</text>
</comment>
<dbReference type="RefSeq" id="WP_378416017.1">
    <property type="nucleotide sequence ID" value="NZ_JBHSFO010000003.1"/>
</dbReference>
<feature type="compositionally biased region" description="Basic and acidic residues" evidence="1">
    <location>
        <begin position="63"/>
        <end position="75"/>
    </location>
</feature>
<sequence>MPLTESLKNLLIRGLLAGLVAGLLAGAVAFVIGEPHVNAAIAIEESASAAAEAGQSTAAQAEAHGHATADAHEHPAATAAESDAAHSHGEDALVSRDGQRVGLFLATSLAGLALGAIYACVSYYARRASTLSAPVLALALAGLGWLAIEAVPFFKYPANPPAVGDPETIDKRTLLWLASVVLGLLAVAVAAYAAKVVAAHEFLTVRIAAPLVAFLVVVGVGYLLLPDVDEVGSDFPATLLWEFRISSLTVQATLWLALGLGFAFLTERAARARSAVAVGSR</sequence>
<keyword evidence="4" id="KW-1185">Reference proteome</keyword>
<keyword evidence="2" id="KW-0812">Transmembrane</keyword>
<keyword evidence="2" id="KW-0472">Membrane</keyword>
<evidence type="ECO:0000313" key="3">
    <source>
        <dbReference type="EMBL" id="MFC4603769.1"/>
    </source>
</evidence>
<evidence type="ECO:0000256" key="2">
    <source>
        <dbReference type="SAM" id="Phobius"/>
    </source>
</evidence>
<accession>A0ABV9FRA0</accession>
<evidence type="ECO:0000256" key="1">
    <source>
        <dbReference type="SAM" id="MobiDB-lite"/>
    </source>
</evidence>
<evidence type="ECO:0000313" key="4">
    <source>
        <dbReference type="Proteomes" id="UP001595914"/>
    </source>
</evidence>
<feature type="transmembrane region" description="Helical" evidence="2">
    <location>
        <begin position="245"/>
        <end position="265"/>
    </location>
</feature>
<keyword evidence="2" id="KW-1133">Transmembrane helix</keyword>
<dbReference type="InterPro" id="IPR012666">
    <property type="entry name" value="CbtA_put"/>
</dbReference>
<gene>
    <name evidence="3" type="ORF">ACFO6S_08760</name>
</gene>
<dbReference type="Proteomes" id="UP001595914">
    <property type="component" value="Unassembled WGS sequence"/>
</dbReference>
<feature type="region of interest" description="Disordered" evidence="1">
    <location>
        <begin position="54"/>
        <end position="90"/>
    </location>
</feature>
<feature type="transmembrane region" description="Helical" evidence="2">
    <location>
        <begin position="101"/>
        <end position="121"/>
    </location>
</feature>
<feature type="transmembrane region" description="Helical" evidence="2">
    <location>
        <begin position="205"/>
        <end position="225"/>
    </location>
</feature>